<feature type="compositionally biased region" description="Low complexity" evidence="6">
    <location>
        <begin position="1039"/>
        <end position="1050"/>
    </location>
</feature>
<dbReference type="SUPFAM" id="SSF48371">
    <property type="entry name" value="ARM repeat"/>
    <property type="match status" value="1"/>
</dbReference>
<dbReference type="EMBL" id="KL596917">
    <property type="protein sequence ID" value="KER22140.1"/>
    <property type="molecule type" value="Genomic_DNA"/>
</dbReference>
<dbReference type="PANTHER" id="PTHR11134">
    <property type="entry name" value="ADAPTOR COMPLEX SUBUNIT BETA FAMILY MEMBER"/>
    <property type="match status" value="1"/>
</dbReference>
<dbReference type="RefSeq" id="XP_009174127.1">
    <property type="nucleotide sequence ID" value="XM_009175863.1"/>
</dbReference>
<dbReference type="GO" id="GO:0012505">
    <property type="term" value="C:endomembrane system"/>
    <property type="evidence" value="ECO:0007669"/>
    <property type="project" value="UniProtKB-SubCell"/>
</dbReference>
<feature type="compositionally biased region" description="Polar residues" evidence="6">
    <location>
        <begin position="774"/>
        <end position="796"/>
    </location>
</feature>
<protein>
    <recommendedName>
        <fullName evidence="7">Clathrin/coatomer adaptor adaptin-like N-terminal domain-containing protein</fullName>
    </recommendedName>
</protein>
<evidence type="ECO:0000256" key="6">
    <source>
        <dbReference type="SAM" id="MobiDB-lite"/>
    </source>
</evidence>
<dbReference type="GO" id="GO:0006886">
    <property type="term" value="P:intracellular protein transport"/>
    <property type="evidence" value="ECO:0007669"/>
    <property type="project" value="InterPro"/>
</dbReference>
<feature type="region of interest" description="Disordered" evidence="6">
    <location>
        <begin position="835"/>
        <end position="854"/>
    </location>
</feature>
<reference evidence="8 9" key="1">
    <citation type="submission" date="2013-11" db="EMBL/GenBank/DDBJ databases">
        <title>Opisthorchis viverrini - life in the bile duct.</title>
        <authorList>
            <person name="Young N.D."/>
            <person name="Nagarajan N."/>
            <person name="Lin S.J."/>
            <person name="Korhonen P.K."/>
            <person name="Jex A.R."/>
            <person name="Hall R.S."/>
            <person name="Safavi-Hemami H."/>
            <person name="Kaewkong W."/>
            <person name="Bertrand D."/>
            <person name="Gao S."/>
            <person name="Seet Q."/>
            <person name="Wongkham S."/>
            <person name="Teh B.T."/>
            <person name="Wongkham C."/>
            <person name="Intapan P.M."/>
            <person name="Maleewong W."/>
            <person name="Yang X."/>
            <person name="Hu M."/>
            <person name="Wang Z."/>
            <person name="Hofmann A."/>
            <person name="Sternberg P.W."/>
            <person name="Tan P."/>
            <person name="Wang J."/>
            <person name="Gasser R.B."/>
        </authorList>
    </citation>
    <scope>NUCLEOTIDE SEQUENCE [LARGE SCALE GENOMIC DNA]</scope>
</reference>
<dbReference type="Gene3D" id="1.25.10.10">
    <property type="entry name" value="Leucine-rich Repeat Variant"/>
    <property type="match status" value="1"/>
</dbReference>
<feature type="domain" description="Clathrin/coatomer adaptor adaptin-like N-terminal" evidence="7">
    <location>
        <begin position="107"/>
        <end position="675"/>
    </location>
</feature>
<evidence type="ECO:0000313" key="9">
    <source>
        <dbReference type="Proteomes" id="UP000054324"/>
    </source>
</evidence>
<feature type="region of interest" description="Disordered" evidence="6">
    <location>
        <begin position="769"/>
        <end position="823"/>
    </location>
</feature>
<dbReference type="CTD" id="20323875"/>
<feature type="compositionally biased region" description="Low complexity" evidence="6">
    <location>
        <begin position="1021"/>
        <end position="1032"/>
    </location>
</feature>
<evidence type="ECO:0000256" key="1">
    <source>
        <dbReference type="ARBA" id="ARBA00004308"/>
    </source>
</evidence>
<keyword evidence="9" id="KW-1185">Reference proteome</keyword>
<organism evidence="8 9">
    <name type="scientific">Opisthorchis viverrini</name>
    <name type="common">Southeast Asian liver fluke</name>
    <dbReference type="NCBI Taxonomy" id="6198"/>
    <lineage>
        <taxon>Eukaryota</taxon>
        <taxon>Metazoa</taxon>
        <taxon>Spiralia</taxon>
        <taxon>Lophotrochozoa</taxon>
        <taxon>Platyhelminthes</taxon>
        <taxon>Trematoda</taxon>
        <taxon>Digenea</taxon>
        <taxon>Opisthorchiida</taxon>
        <taxon>Opisthorchiata</taxon>
        <taxon>Opisthorchiidae</taxon>
        <taxon>Opisthorchis</taxon>
    </lineage>
</organism>
<evidence type="ECO:0000256" key="5">
    <source>
        <dbReference type="ARBA" id="ARBA00023136"/>
    </source>
</evidence>
<dbReference type="GO" id="GO:0016192">
    <property type="term" value="P:vesicle-mediated transport"/>
    <property type="evidence" value="ECO:0007669"/>
    <property type="project" value="InterPro"/>
</dbReference>
<dbReference type="GeneID" id="20323875"/>
<keyword evidence="4" id="KW-0653">Protein transport</keyword>
<dbReference type="OrthoDB" id="302453at2759"/>
<proteinExistence type="inferred from homology"/>
<dbReference type="InterPro" id="IPR016024">
    <property type="entry name" value="ARM-type_fold"/>
</dbReference>
<dbReference type="STRING" id="6198.A0A074ZFW9"/>
<evidence type="ECO:0000256" key="2">
    <source>
        <dbReference type="ARBA" id="ARBA00006613"/>
    </source>
</evidence>
<gene>
    <name evidence="8" type="ORF">T265_09707</name>
</gene>
<feature type="compositionally biased region" description="Acidic residues" evidence="6">
    <location>
        <begin position="842"/>
        <end position="854"/>
    </location>
</feature>
<feature type="region of interest" description="Disordered" evidence="6">
    <location>
        <begin position="890"/>
        <end position="948"/>
    </location>
</feature>
<dbReference type="InterPro" id="IPR026739">
    <property type="entry name" value="AP_beta"/>
</dbReference>
<evidence type="ECO:0000256" key="4">
    <source>
        <dbReference type="ARBA" id="ARBA00022927"/>
    </source>
</evidence>
<dbReference type="Pfam" id="PF01602">
    <property type="entry name" value="Adaptin_N"/>
    <property type="match status" value="1"/>
</dbReference>
<dbReference type="KEGG" id="ovi:T265_09707"/>
<evidence type="ECO:0000259" key="7">
    <source>
        <dbReference type="Pfam" id="PF01602"/>
    </source>
</evidence>
<comment type="subcellular location">
    <subcellularLocation>
        <location evidence="1">Endomembrane system</location>
    </subcellularLocation>
</comment>
<comment type="similarity">
    <text evidence="2">Belongs to the adaptor complexes large subunit family.</text>
</comment>
<dbReference type="Proteomes" id="UP000054324">
    <property type="component" value="Unassembled WGS sequence"/>
</dbReference>
<accession>A0A074ZFW9</accession>
<feature type="compositionally biased region" description="Low complexity" evidence="6">
    <location>
        <begin position="909"/>
        <end position="921"/>
    </location>
</feature>
<evidence type="ECO:0000313" key="8">
    <source>
        <dbReference type="EMBL" id="KER22140.1"/>
    </source>
</evidence>
<name>A0A074ZFW9_OPIVI</name>
<keyword evidence="5" id="KW-0472">Membrane</keyword>
<sequence length="1389" mass="153798">MARPEPSRCSACFLHTQSIHSMLWIVLHIEQAARILTDVVNARIPKTWITSDNLRHHQCKVMDDGFQTAAFSQIFADKSSTGRSSDVEYGTELGSGLVFSADFHKFDDLRNMLECNKDALKLDAMRRIIGMVARGRDCSELFPSVVKNVVSKNPEIRKLVFAYLTRYAEEQQDVALLSVSTFQRSLKDPNPLIRASALRVLSSIRIPMLLPIVMLAIQDACKDLSPFVRKVAAHAILKVYSLDPEEKDRLIELLERLLADKTTLVIGSAIRVFEELCPDRLDLIHPHYRKICSLLMDVDEWGQVIILNVLTRYARTQFLNPAKLPSVQVSSTPNGQLETIKTSDLIELESCTDVATDGEMLSTKGTGADGKDLQPYSMEDAIPILQADYSLLVNSCRFLLQSRTTAVVLAVAQLLFALEAKEHFPGVAKALIRCLRGSREVQYVVLCNIATLSMVHRGLFEPFQRSFYVYADDPLQVKLIKLEILTNLVTEATSSTILHEFQHYVNSSDQEFVISTIQAIGRCASSIPQIADICLGGLVRLMSRPDEKVVAECVVILRKLLQIQNADHKDLIIRIAELTDTMTVPSALASILWLLGEYSHRVPRIAPDVLRKMAKVFPTLESVVKLQVLNLAAKLCIVNPRQTHLLAQYVFNLARYDQNYDIRDRSRLLRALLFPQSLIEVAGGDSSNKLVDLGNGEASPVKEPVLGYLAKHARKICLAAKPAPLIQSSFQDRSNFRLGSLSHLLNRHQWHYRDLPDWPAIPPDPWSRVVKTTPDGTSTVNSESHSPASAIRTSASGGKPGNLVSYDDFFSESDGSTTEDDADGVADDLVEEKIKENKDLLDNEDDSDDDDADQNEEMLSELGAEELHSSSSDSDLDFVAILKKQSAAQRKEALSVSTLDESKLTHTTEASSSEEQSFSSSDVKLRQLNSPGEPSPFTESTEGEEDEELDDLFDFSALKKKTKISLVQQSGHKHGVSHPNGDGTVVRQLEDHEDTSAQFSETSSATVPVVCDSTISSDQNAPSSYAPSPSVALDPSLCPEPANLTPTPLPTMNPELFASSVIDTPCGTVIDQSRHIGVFNPLSLLSATTPDSLRWIEIQNPHHPCFRLTYQYNRTVWEHLPNLVIICLRLANQDEHVTLHDIHLDLRSTAIGRLLLDARRIEPFDKIEELPPGAEHACTCGIDFAGFTDPVELHLVYHAIPNGQLIRWPISIAPPAGELLRSFSLDESSFFLKKDNLLATKSLDQFCAKLTGLGTTPGHLTHLARTVLLSANVSYCFFKLHRELSTPFACRTRSAPPDRATSQMSQLITVYFSGETISDSQCCLIEMTIELDDSVTATPSPGSLSQTLQSTQREVLVTVLCSDSRFRSALSNALNEALNEPPPDPLVFD</sequence>
<evidence type="ECO:0000256" key="3">
    <source>
        <dbReference type="ARBA" id="ARBA00022448"/>
    </source>
</evidence>
<feature type="region of interest" description="Disordered" evidence="6">
    <location>
        <begin position="1017"/>
        <end position="1050"/>
    </location>
</feature>
<keyword evidence="3" id="KW-0813">Transport</keyword>
<dbReference type="InterPro" id="IPR002553">
    <property type="entry name" value="Clathrin/coatomer_adapt-like_N"/>
</dbReference>
<dbReference type="GO" id="GO:0030117">
    <property type="term" value="C:membrane coat"/>
    <property type="evidence" value="ECO:0007669"/>
    <property type="project" value="InterPro"/>
</dbReference>
<dbReference type="InterPro" id="IPR011989">
    <property type="entry name" value="ARM-like"/>
</dbReference>